<dbReference type="PANTHER" id="PTHR39961:SF1">
    <property type="entry name" value="DUF458 DOMAIN-CONTAINING PROTEIN"/>
    <property type="match status" value="1"/>
</dbReference>
<dbReference type="eggNOG" id="COG1978">
    <property type="taxonomic scope" value="Bacteria"/>
</dbReference>
<dbReference type="Pfam" id="PF04308">
    <property type="entry name" value="RNaseH_like"/>
    <property type="match status" value="1"/>
</dbReference>
<dbReference type="Proteomes" id="UP000002945">
    <property type="component" value="Unassembled WGS sequence"/>
</dbReference>
<comment type="caution">
    <text evidence="1">The sequence shown here is derived from an EMBL/GenBank/DDBJ whole genome shotgun (WGS) entry which is preliminary data.</text>
</comment>
<dbReference type="InterPro" id="IPR007405">
    <property type="entry name" value="Phage_KVP40_Orf299"/>
</dbReference>
<dbReference type="OrthoDB" id="13663at2"/>
<name>A9DKB4_9FLAO</name>
<dbReference type="STRING" id="391587.KAOT1_13782"/>
<evidence type="ECO:0000313" key="1">
    <source>
        <dbReference type="EMBL" id="EDP98292.1"/>
    </source>
</evidence>
<dbReference type="EMBL" id="ABIB01000001">
    <property type="protein sequence ID" value="EDP98292.1"/>
    <property type="molecule type" value="Genomic_DNA"/>
</dbReference>
<accession>A9DKB4</accession>
<gene>
    <name evidence="1" type="ORF">KAOT1_13782</name>
</gene>
<sequence length="161" mass="18035">MEIAVNKWRNFSGKVFNEPITTIVENAIIKEQKAGHRLKIYVGSDSQAYKTHVAYGTVIVILREGKGGFMFIKNEKGTTKIGIKERMLREVALSVETAYRICDLLEKYKIELEVHADINTDARFESNVALKEAMGYILGMGFVFKAKPYAFASSSCADSIV</sequence>
<protein>
    <submittedName>
        <fullName evidence="1">Uncharacterized protein</fullName>
    </submittedName>
</protein>
<proteinExistence type="predicted"/>
<evidence type="ECO:0000313" key="2">
    <source>
        <dbReference type="Proteomes" id="UP000002945"/>
    </source>
</evidence>
<dbReference type="AlphaFoldDB" id="A9DKB4"/>
<reference evidence="1 2" key="1">
    <citation type="journal article" date="2011" name="J. Bacteriol.">
        <title>Genome sequence of the algicidal bacterium Kordia algicida OT-1.</title>
        <authorList>
            <person name="Lee H.S."/>
            <person name="Kang S.G."/>
            <person name="Kwon K.K."/>
            <person name="Lee J.H."/>
            <person name="Kim S.J."/>
        </authorList>
    </citation>
    <scope>NUCLEOTIDE SEQUENCE [LARGE SCALE GENOMIC DNA]</scope>
    <source>
        <strain evidence="1 2">OT-1</strain>
    </source>
</reference>
<organism evidence="1 2">
    <name type="scientific">Kordia algicida OT-1</name>
    <dbReference type="NCBI Taxonomy" id="391587"/>
    <lineage>
        <taxon>Bacteria</taxon>
        <taxon>Pseudomonadati</taxon>
        <taxon>Bacteroidota</taxon>
        <taxon>Flavobacteriia</taxon>
        <taxon>Flavobacteriales</taxon>
        <taxon>Flavobacteriaceae</taxon>
        <taxon>Kordia</taxon>
    </lineage>
</organism>
<keyword evidence="2" id="KW-1185">Reference proteome</keyword>
<dbReference type="HOGENOM" id="CLU_128607_0_0_10"/>
<dbReference type="PANTHER" id="PTHR39961">
    <property type="entry name" value="HYPOTHETICAL CYTOSOLIC PROTEIN"/>
    <property type="match status" value="1"/>
</dbReference>
<dbReference type="RefSeq" id="WP_007095305.1">
    <property type="nucleotide sequence ID" value="NZ_CP142125.1"/>
</dbReference>